<dbReference type="Proteomes" id="UP001162131">
    <property type="component" value="Unassembled WGS sequence"/>
</dbReference>
<reference evidence="7" key="1">
    <citation type="submission" date="2021-09" db="EMBL/GenBank/DDBJ databases">
        <authorList>
            <consortium name="AG Swart"/>
            <person name="Singh M."/>
            <person name="Singh A."/>
            <person name="Seah K."/>
            <person name="Emmerich C."/>
        </authorList>
    </citation>
    <scope>NUCLEOTIDE SEQUENCE</scope>
    <source>
        <strain evidence="7">ATCC30299</strain>
    </source>
</reference>
<dbReference type="PROSITE" id="PS51545">
    <property type="entry name" value="PIK_HELICAL"/>
    <property type="match status" value="1"/>
</dbReference>
<dbReference type="InterPro" id="IPR042236">
    <property type="entry name" value="PI3K_accessory_sf"/>
</dbReference>
<dbReference type="Gene3D" id="1.10.1070.11">
    <property type="entry name" value="Phosphatidylinositol 3-/4-kinase, catalytic domain"/>
    <property type="match status" value="1"/>
</dbReference>
<sequence>MSDSPSSIPSLFSGEDTSIEYILGYLHKNESRGVQDFLINRLYDFPSDQVVNFLPQLVNISIQREDCESYTSFFLDTAIKNHFFAVKLYWLLQANLLDCQNQFVKKLEHIIHSLEKAIVDGQRHRRSSGYQPPHLFALNIAETEEELLIHKRARAEYFTDQHKLANTLAKISITLIGVPNDEKDSMLRAYIQNVDTWIKDTRFWYKRSEKSLYIQRIYRGIVLPIEFQGSDSKIEQIVSIPSEESKCFKTKARVPYKIIIETIDINEDDLNETEPASPQVAPKSEIIEGLNVEDLESSLIDKNEARFAGFEEYARKARPDKEDRQDVISMAGSDGSEETPWGESWEETKARLQASSAFGYYKSWNARAVIVKGHDDLRQELLAMQIIRKSKEIFLEAGLSIYLRPYDILIVSHNSGLIECVPDAVSLHSIKKNTKNYTNLRDFFARTWDTSFEEAQRNFVESMAGYSLVCYILNLKDRHNGNILLDSKGHIIHIDFGFFLTNSPGGNINFESAPFKLTKEMIDAMGGYDSEMYVYFKVLLFQGFLALRKQFDKLRLLLDMMKHTNFPCFKHPSRAISDFRSRFQLNLNEDQCLSFINDLVLTAAENWKTVKYDSFQRFTNGILP</sequence>
<evidence type="ECO:0000256" key="3">
    <source>
        <dbReference type="ARBA" id="ARBA00022679"/>
    </source>
</evidence>
<dbReference type="Pfam" id="PF21245">
    <property type="entry name" value="PI4KB-PIK1_PIK"/>
    <property type="match status" value="1"/>
</dbReference>
<dbReference type="PANTHER" id="PTHR10048:SF22">
    <property type="entry name" value="PHOSPHATIDYLINOSITOL 4-KINASE BETA"/>
    <property type="match status" value="1"/>
</dbReference>
<dbReference type="GO" id="GO:0046854">
    <property type="term" value="P:phosphatidylinositol phosphate biosynthetic process"/>
    <property type="evidence" value="ECO:0007669"/>
    <property type="project" value="InterPro"/>
</dbReference>
<dbReference type="PANTHER" id="PTHR10048">
    <property type="entry name" value="PHOSPHATIDYLINOSITOL KINASE"/>
    <property type="match status" value="1"/>
</dbReference>
<dbReference type="PROSITE" id="PS00915">
    <property type="entry name" value="PI3_4_KINASE_1"/>
    <property type="match status" value="1"/>
</dbReference>
<gene>
    <name evidence="7" type="ORF">BSTOLATCC_MIC7566</name>
</gene>
<comment type="caution">
    <text evidence="7">The sequence shown here is derived from an EMBL/GenBank/DDBJ whole genome shotgun (WGS) entry which is preliminary data.</text>
</comment>
<feature type="domain" description="PI3K/PI4K catalytic" evidence="5">
    <location>
        <begin position="346"/>
        <end position="608"/>
    </location>
</feature>
<evidence type="ECO:0000259" key="6">
    <source>
        <dbReference type="PROSITE" id="PS51545"/>
    </source>
</evidence>
<dbReference type="FunFam" id="1.10.1070.11:FF:000016">
    <property type="entry name" value="PIK1p Phosphatidylinositol 4-kinase"/>
    <property type="match status" value="1"/>
</dbReference>
<evidence type="ECO:0000259" key="5">
    <source>
        <dbReference type="PROSITE" id="PS50290"/>
    </source>
</evidence>
<evidence type="ECO:0000313" key="7">
    <source>
        <dbReference type="EMBL" id="CAG9312770.1"/>
    </source>
</evidence>
<dbReference type="Pfam" id="PF00454">
    <property type="entry name" value="PI3_PI4_kinase"/>
    <property type="match status" value="1"/>
</dbReference>
<dbReference type="InterPro" id="IPR018936">
    <property type="entry name" value="PI3/4_kinase_CS"/>
</dbReference>
<protein>
    <recommendedName>
        <fullName evidence="2">1-phosphatidylinositol 4-kinase</fullName>
        <ecNumber evidence="2">2.7.1.67</ecNumber>
    </recommendedName>
</protein>
<dbReference type="InterPro" id="IPR011009">
    <property type="entry name" value="Kinase-like_dom_sf"/>
</dbReference>
<dbReference type="SUPFAM" id="SSF48371">
    <property type="entry name" value="ARM repeat"/>
    <property type="match status" value="1"/>
</dbReference>
<evidence type="ECO:0000256" key="4">
    <source>
        <dbReference type="ARBA" id="ARBA00022777"/>
    </source>
</evidence>
<organism evidence="7 8">
    <name type="scientific">Blepharisma stoltei</name>
    <dbReference type="NCBI Taxonomy" id="1481888"/>
    <lineage>
        <taxon>Eukaryota</taxon>
        <taxon>Sar</taxon>
        <taxon>Alveolata</taxon>
        <taxon>Ciliophora</taxon>
        <taxon>Postciliodesmatophora</taxon>
        <taxon>Heterotrichea</taxon>
        <taxon>Heterotrichida</taxon>
        <taxon>Blepharismidae</taxon>
        <taxon>Blepharisma</taxon>
    </lineage>
</organism>
<dbReference type="InterPro" id="IPR015433">
    <property type="entry name" value="PI3/4_kinase"/>
</dbReference>
<keyword evidence="4" id="KW-0418">Kinase</keyword>
<name>A0AAU9IG06_9CILI</name>
<keyword evidence="3" id="KW-0808">Transferase</keyword>
<dbReference type="AlphaFoldDB" id="A0AAU9IG06"/>
<dbReference type="PROSITE" id="PS00916">
    <property type="entry name" value="PI3_4_KINASE_2"/>
    <property type="match status" value="1"/>
</dbReference>
<dbReference type="Gene3D" id="3.30.1010.10">
    <property type="entry name" value="Phosphatidylinositol 3-kinase Catalytic Subunit, Chain A, domain 4"/>
    <property type="match status" value="1"/>
</dbReference>
<dbReference type="InterPro" id="IPR049160">
    <property type="entry name" value="PI4KB-PIK1_PIK"/>
</dbReference>
<dbReference type="InterPro" id="IPR036940">
    <property type="entry name" value="PI3/4_kinase_cat_sf"/>
</dbReference>
<dbReference type="InterPro" id="IPR000403">
    <property type="entry name" value="PI3/4_kinase_cat_dom"/>
</dbReference>
<dbReference type="CDD" id="cd05168">
    <property type="entry name" value="PI4Kc_III_beta"/>
    <property type="match status" value="1"/>
</dbReference>
<dbReference type="InterPro" id="IPR057754">
    <property type="entry name" value="PI4-kinase_beta/PIK1_cat"/>
</dbReference>
<accession>A0AAU9IG06</accession>
<evidence type="ECO:0000313" key="8">
    <source>
        <dbReference type="Proteomes" id="UP001162131"/>
    </source>
</evidence>
<comment type="catalytic activity">
    <reaction evidence="1">
        <text>a 1,2-diacyl-sn-glycero-3-phospho-(1D-myo-inositol) + ATP = a 1,2-diacyl-sn-glycero-3-phospho-(1D-myo-inositol 4-phosphate) + ADP + H(+)</text>
        <dbReference type="Rhea" id="RHEA:19877"/>
        <dbReference type="ChEBI" id="CHEBI:15378"/>
        <dbReference type="ChEBI" id="CHEBI:30616"/>
        <dbReference type="ChEBI" id="CHEBI:57880"/>
        <dbReference type="ChEBI" id="CHEBI:58178"/>
        <dbReference type="ChEBI" id="CHEBI:456216"/>
        <dbReference type="EC" id="2.7.1.67"/>
    </reaction>
</comment>
<dbReference type="Gene3D" id="1.25.40.70">
    <property type="entry name" value="Phosphatidylinositol 3-kinase, accessory domain (PIK)"/>
    <property type="match status" value="1"/>
</dbReference>
<dbReference type="EMBL" id="CAJZBQ010000009">
    <property type="protein sequence ID" value="CAG9312770.1"/>
    <property type="molecule type" value="Genomic_DNA"/>
</dbReference>
<feature type="domain" description="PIK helical" evidence="6">
    <location>
        <begin position="1"/>
        <end position="117"/>
    </location>
</feature>
<dbReference type="InterPro" id="IPR016024">
    <property type="entry name" value="ARM-type_fold"/>
</dbReference>
<dbReference type="InterPro" id="IPR001263">
    <property type="entry name" value="PI3K_accessory_dom"/>
</dbReference>
<dbReference type="GO" id="GO:0016020">
    <property type="term" value="C:membrane"/>
    <property type="evidence" value="ECO:0007669"/>
    <property type="project" value="TreeGrafter"/>
</dbReference>
<dbReference type="GO" id="GO:0004430">
    <property type="term" value="F:1-phosphatidylinositol 4-kinase activity"/>
    <property type="evidence" value="ECO:0007669"/>
    <property type="project" value="UniProtKB-EC"/>
</dbReference>
<proteinExistence type="predicted"/>
<dbReference type="SMART" id="SM00146">
    <property type="entry name" value="PI3Kc"/>
    <property type="match status" value="1"/>
</dbReference>
<evidence type="ECO:0000256" key="2">
    <source>
        <dbReference type="ARBA" id="ARBA00012169"/>
    </source>
</evidence>
<dbReference type="GO" id="GO:0005737">
    <property type="term" value="C:cytoplasm"/>
    <property type="evidence" value="ECO:0007669"/>
    <property type="project" value="TreeGrafter"/>
</dbReference>
<dbReference type="EC" id="2.7.1.67" evidence="2"/>
<dbReference type="PROSITE" id="PS50290">
    <property type="entry name" value="PI3_4_KINASE_3"/>
    <property type="match status" value="1"/>
</dbReference>
<dbReference type="GO" id="GO:0048015">
    <property type="term" value="P:phosphatidylinositol-mediated signaling"/>
    <property type="evidence" value="ECO:0007669"/>
    <property type="project" value="TreeGrafter"/>
</dbReference>
<keyword evidence="8" id="KW-1185">Reference proteome</keyword>
<dbReference type="SUPFAM" id="SSF56112">
    <property type="entry name" value="Protein kinase-like (PK-like)"/>
    <property type="match status" value="1"/>
</dbReference>
<evidence type="ECO:0000256" key="1">
    <source>
        <dbReference type="ARBA" id="ARBA00001686"/>
    </source>
</evidence>